<dbReference type="AlphaFoldDB" id="A0A178MRM4"/>
<dbReference type="EMBL" id="LWQU01000130">
    <property type="protein sequence ID" value="OAN51583.1"/>
    <property type="molecule type" value="Genomic_DNA"/>
</dbReference>
<protein>
    <submittedName>
        <fullName evidence="1">Uncharacterized protein</fullName>
    </submittedName>
</protein>
<dbReference type="Proteomes" id="UP000078543">
    <property type="component" value="Unassembled WGS sequence"/>
</dbReference>
<proteinExistence type="predicted"/>
<comment type="caution">
    <text evidence="1">The sequence shown here is derived from an EMBL/GenBank/DDBJ whole genome shotgun (WGS) entry which is preliminary data.</text>
</comment>
<gene>
    <name evidence="1" type="ORF">A6A05_01610</name>
</gene>
<dbReference type="STRING" id="1437059.A6A05_01610"/>
<evidence type="ECO:0000313" key="2">
    <source>
        <dbReference type="Proteomes" id="UP000078543"/>
    </source>
</evidence>
<name>A0A178MRM4_9PROT</name>
<accession>A0A178MRM4</accession>
<sequence>MEAGIGGDFLDLVLTVDVGLEHQVTLKRDRYRVTILIQHLNAVAPGALGAIAGPVLGLHLKRDGAAAEIAAHDPVNDLGAGTAVRRVGHEIEDVADEFQHGGLAGAAPADDAIQPIDKLQSGTVQKSARDLDCLNFVVRQGTVQIDAVRRIPIVHVTPLLGRHQAHSGSPLQF</sequence>
<evidence type="ECO:0000313" key="1">
    <source>
        <dbReference type="EMBL" id="OAN51583.1"/>
    </source>
</evidence>
<keyword evidence="2" id="KW-1185">Reference proteome</keyword>
<organism evidence="1 2">
    <name type="scientific">Magnetospirillum moscoviense</name>
    <dbReference type="NCBI Taxonomy" id="1437059"/>
    <lineage>
        <taxon>Bacteria</taxon>
        <taxon>Pseudomonadati</taxon>
        <taxon>Pseudomonadota</taxon>
        <taxon>Alphaproteobacteria</taxon>
        <taxon>Rhodospirillales</taxon>
        <taxon>Rhodospirillaceae</taxon>
        <taxon>Magnetospirillum</taxon>
    </lineage>
</organism>
<reference evidence="1 2" key="1">
    <citation type="submission" date="2016-04" db="EMBL/GenBank/DDBJ databases">
        <title>Draft genome sequence of freshwater magnetotactic bacteria Magnetospirillum marisnigri SP-1 and Magnetospirillum moscoviense BB-1.</title>
        <authorList>
            <person name="Koziaeva V."/>
            <person name="Dziuba M.V."/>
            <person name="Ivanov T.M."/>
            <person name="Kuznetsov B."/>
            <person name="Grouzdev D.S."/>
        </authorList>
    </citation>
    <scope>NUCLEOTIDE SEQUENCE [LARGE SCALE GENOMIC DNA]</scope>
    <source>
        <strain evidence="1 2">BB-1</strain>
    </source>
</reference>